<proteinExistence type="predicted"/>
<dbReference type="PANTHER" id="PTHR33434:SF2">
    <property type="entry name" value="FATTY ACID-BINDING PROTEIN TM_1468"/>
    <property type="match status" value="1"/>
</dbReference>
<dbReference type="Proteomes" id="UP000282515">
    <property type="component" value="Unassembled WGS sequence"/>
</dbReference>
<dbReference type="PANTHER" id="PTHR33434">
    <property type="entry name" value="DEGV DOMAIN-CONTAINING PROTEIN DR_1986-RELATED"/>
    <property type="match status" value="1"/>
</dbReference>
<evidence type="ECO:0000313" key="2">
    <source>
        <dbReference type="EMBL" id="RLV56604.1"/>
    </source>
</evidence>
<comment type="caution">
    <text evidence="2">The sequence shown here is derived from an EMBL/GenBank/DDBJ whole genome shotgun (WGS) entry which is preliminary data.</text>
</comment>
<dbReference type="SUPFAM" id="SSF82549">
    <property type="entry name" value="DAK1/DegV-like"/>
    <property type="match status" value="1"/>
</dbReference>
<sequence>MTVAIVTDSTASLDPGDARREKIAVVPTTVVVGSQVFTEGVDISADRIAEALTAKVKVSTSRPSPETFSAVYAGLVADGATEIVSVHLSSKVSGTIDSARIAAARCPVPVHFVDTRQVGIATGFAAAAAARLRDLGASSAEIVAAAREAGERSTVLLYVDTLEYLKRGGRVGVAASVIGSALAVKPILTVRNGEVVPLEKVRTASKALARVVELARQATDRFPGGFVAGVQHLAARERAEDVAAQLAEAWGWDRVPVDEVGADIGAHVGPGMIAVTVTER</sequence>
<evidence type="ECO:0000256" key="1">
    <source>
        <dbReference type="ARBA" id="ARBA00023121"/>
    </source>
</evidence>
<dbReference type="Gene3D" id="3.30.1180.10">
    <property type="match status" value="1"/>
</dbReference>
<dbReference type="Pfam" id="PF02645">
    <property type="entry name" value="DegV"/>
    <property type="match status" value="1"/>
</dbReference>
<organism evidence="2 3">
    <name type="scientific">Aeromicrobium phragmitis</name>
    <dbReference type="NCBI Taxonomy" id="2478914"/>
    <lineage>
        <taxon>Bacteria</taxon>
        <taxon>Bacillati</taxon>
        <taxon>Actinomycetota</taxon>
        <taxon>Actinomycetes</taxon>
        <taxon>Propionibacteriales</taxon>
        <taxon>Nocardioidaceae</taxon>
        <taxon>Aeromicrobium</taxon>
    </lineage>
</organism>
<dbReference type="RefSeq" id="WP_121793609.1">
    <property type="nucleotide sequence ID" value="NZ_RDBF01000003.1"/>
</dbReference>
<dbReference type="InterPro" id="IPR043168">
    <property type="entry name" value="DegV_C"/>
</dbReference>
<dbReference type="Gene3D" id="3.40.50.10170">
    <property type="match status" value="1"/>
</dbReference>
<dbReference type="InterPro" id="IPR050270">
    <property type="entry name" value="DegV_domain_contain"/>
</dbReference>
<accession>A0A3L8PMY1</accession>
<keyword evidence="1" id="KW-0446">Lipid-binding</keyword>
<evidence type="ECO:0000313" key="3">
    <source>
        <dbReference type="Proteomes" id="UP000282515"/>
    </source>
</evidence>
<dbReference type="NCBIfam" id="TIGR00762">
    <property type="entry name" value="DegV"/>
    <property type="match status" value="1"/>
</dbReference>
<keyword evidence="3" id="KW-1185">Reference proteome</keyword>
<dbReference type="PROSITE" id="PS51482">
    <property type="entry name" value="DEGV"/>
    <property type="match status" value="1"/>
</dbReference>
<dbReference type="AlphaFoldDB" id="A0A3L8PMY1"/>
<gene>
    <name evidence="2" type="ORF">D9V41_05910</name>
</gene>
<dbReference type="OrthoDB" id="9760324at2"/>
<dbReference type="GO" id="GO:0008289">
    <property type="term" value="F:lipid binding"/>
    <property type="evidence" value="ECO:0007669"/>
    <property type="project" value="UniProtKB-KW"/>
</dbReference>
<reference evidence="2 3" key="1">
    <citation type="submission" date="2018-10" db="EMBL/GenBank/DDBJ databases">
        <title>Aeromicrobium sp. 9W16Y-2 whole genome shotgun sequence.</title>
        <authorList>
            <person name="Li F."/>
        </authorList>
    </citation>
    <scope>NUCLEOTIDE SEQUENCE [LARGE SCALE GENOMIC DNA]</scope>
    <source>
        <strain evidence="2 3">9W16Y-2</strain>
    </source>
</reference>
<dbReference type="EMBL" id="RDBF01000003">
    <property type="protein sequence ID" value="RLV56604.1"/>
    <property type="molecule type" value="Genomic_DNA"/>
</dbReference>
<name>A0A3L8PMY1_9ACTN</name>
<protein>
    <submittedName>
        <fullName evidence="2">DegV family protein</fullName>
    </submittedName>
</protein>
<dbReference type="InterPro" id="IPR003797">
    <property type="entry name" value="DegV"/>
</dbReference>